<keyword evidence="7" id="KW-0479">Metal-binding</keyword>
<evidence type="ECO:0000256" key="3">
    <source>
        <dbReference type="ARBA" id="ARBA00022448"/>
    </source>
</evidence>
<comment type="subcellular location">
    <subcellularLocation>
        <location evidence="1">Cell membrane</location>
        <topology evidence="1">Multi-pass membrane protein</topology>
    </subcellularLocation>
</comment>
<dbReference type="Pfam" id="PF02322">
    <property type="entry name" value="Cyt_bd_oxida_II"/>
    <property type="match status" value="1"/>
</dbReference>
<feature type="transmembrane region" description="Helical" evidence="13">
    <location>
        <begin position="24"/>
        <end position="47"/>
    </location>
</feature>
<evidence type="ECO:0000256" key="13">
    <source>
        <dbReference type="SAM" id="Phobius"/>
    </source>
</evidence>
<dbReference type="InterPro" id="IPR003317">
    <property type="entry name" value="Cyt-d_oxidase_su2"/>
</dbReference>
<evidence type="ECO:0000256" key="10">
    <source>
        <dbReference type="ARBA" id="ARBA00023004"/>
    </source>
</evidence>
<dbReference type="PANTHER" id="PTHR43141">
    <property type="entry name" value="CYTOCHROME BD2 SUBUNIT II"/>
    <property type="match status" value="1"/>
</dbReference>
<gene>
    <name evidence="14" type="ORF">GCM10025875_08520</name>
</gene>
<sequence length="122" mass="12806">MAIVVVALAGVVVAARARREGWAFTANAVAIAAVVVLVFGSIFPAVMPATDPAESLTIANASAGAYSLTIMSWVALILVPVVLLYQGWTFKVFSRRLRREQIPPSPSELAVASAATKDQPTP</sequence>
<keyword evidence="11 13" id="KW-0472">Membrane</keyword>
<dbReference type="GO" id="GO:0016682">
    <property type="term" value="F:oxidoreductase activity, acting on diphenols and related substances as donors, oxygen as acceptor"/>
    <property type="evidence" value="ECO:0007669"/>
    <property type="project" value="TreeGrafter"/>
</dbReference>
<evidence type="ECO:0008006" key="16">
    <source>
        <dbReference type="Google" id="ProtNLM"/>
    </source>
</evidence>
<evidence type="ECO:0000256" key="12">
    <source>
        <dbReference type="SAM" id="MobiDB-lite"/>
    </source>
</evidence>
<keyword evidence="6 13" id="KW-0812">Transmembrane</keyword>
<keyword evidence="5" id="KW-0349">Heme</keyword>
<dbReference type="AlphaFoldDB" id="A0AA37UTB9"/>
<proteinExistence type="inferred from homology"/>
<keyword evidence="8" id="KW-0249">Electron transport</keyword>
<dbReference type="GO" id="GO:0009055">
    <property type="term" value="F:electron transfer activity"/>
    <property type="evidence" value="ECO:0007669"/>
    <property type="project" value="TreeGrafter"/>
</dbReference>
<name>A0AA37UTB9_9MICO</name>
<evidence type="ECO:0000256" key="1">
    <source>
        <dbReference type="ARBA" id="ARBA00004651"/>
    </source>
</evidence>
<evidence type="ECO:0000256" key="7">
    <source>
        <dbReference type="ARBA" id="ARBA00022723"/>
    </source>
</evidence>
<evidence type="ECO:0000256" key="2">
    <source>
        <dbReference type="ARBA" id="ARBA00007543"/>
    </source>
</evidence>
<keyword evidence="4" id="KW-1003">Cell membrane</keyword>
<dbReference type="GO" id="GO:0005886">
    <property type="term" value="C:plasma membrane"/>
    <property type="evidence" value="ECO:0007669"/>
    <property type="project" value="UniProtKB-SubCell"/>
</dbReference>
<keyword evidence="15" id="KW-1185">Reference proteome</keyword>
<evidence type="ECO:0000256" key="4">
    <source>
        <dbReference type="ARBA" id="ARBA00022475"/>
    </source>
</evidence>
<accession>A0AA37UTB9</accession>
<dbReference type="PANTHER" id="PTHR43141:SF5">
    <property type="entry name" value="CYTOCHROME BD-I UBIQUINOL OXIDASE SUBUNIT 2"/>
    <property type="match status" value="1"/>
</dbReference>
<evidence type="ECO:0000256" key="8">
    <source>
        <dbReference type="ARBA" id="ARBA00022982"/>
    </source>
</evidence>
<keyword evidence="3" id="KW-0813">Transport</keyword>
<comment type="similarity">
    <text evidence="2">Belongs to the cytochrome ubiquinol oxidase subunit 2 family.</text>
</comment>
<reference evidence="14" key="1">
    <citation type="journal article" date="2014" name="Int. J. Syst. Evol. Microbiol.">
        <title>Complete genome sequence of Corynebacterium casei LMG S-19264T (=DSM 44701T), isolated from a smear-ripened cheese.</title>
        <authorList>
            <consortium name="US DOE Joint Genome Institute (JGI-PGF)"/>
            <person name="Walter F."/>
            <person name="Albersmeier A."/>
            <person name="Kalinowski J."/>
            <person name="Ruckert C."/>
        </authorList>
    </citation>
    <scope>NUCLEOTIDE SEQUENCE</scope>
    <source>
        <strain evidence="14">NBRC 112290</strain>
    </source>
</reference>
<dbReference type="Proteomes" id="UP001157161">
    <property type="component" value="Unassembled WGS sequence"/>
</dbReference>
<organism evidence="14 15">
    <name type="scientific">Litorihabitans aurantiacus</name>
    <dbReference type="NCBI Taxonomy" id="1930061"/>
    <lineage>
        <taxon>Bacteria</taxon>
        <taxon>Bacillati</taxon>
        <taxon>Actinomycetota</taxon>
        <taxon>Actinomycetes</taxon>
        <taxon>Micrococcales</taxon>
        <taxon>Beutenbergiaceae</taxon>
        <taxon>Litorihabitans</taxon>
    </lineage>
</organism>
<feature type="region of interest" description="Disordered" evidence="12">
    <location>
        <begin position="102"/>
        <end position="122"/>
    </location>
</feature>
<comment type="caution">
    <text evidence="14">The sequence shown here is derived from an EMBL/GenBank/DDBJ whole genome shotgun (WGS) entry which is preliminary data.</text>
</comment>
<evidence type="ECO:0000256" key="9">
    <source>
        <dbReference type="ARBA" id="ARBA00022989"/>
    </source>
</evidence>
<dbReference type="GO" id="GO:0046872">
    <property type="term" value="F:metal ion binding"/>
    <property type="evidence" value="ECO:0007669"/>
    <property type="project" value="UniProtKB-KW"/>
</dbReference>
<keyword evidence="9 13" id="KW-1133">Transmembrane helix</keyword>
<protein>
    <recommendedName>
        <fullName evidence="16">Cytochrome d ubiquinol oxidase subunit II</fullName>
    </recommendedName>
</protein>
<dbReference type="GO" id="GO:0019646">
    <property type="term" value="P:aerobic electron transport chain"/>
    <property type="evidence" value="ECO:0007669"/>
    <property type="project" value="TreeGrafter"/>
</dbReference>
<evidence type="ECO:0000256" key="11">
    <source>
        <dbReference type="ARBA" id="ARBA00023136"/>
    </source>
</evidence>
<feature type="transmembrane region" description="Helical" evidence="13">
    <location>
        <begin position="68"/>
        <end position="88"/>
    </location>
</feature>
<dbReference type="EMBL" id="BSUM01000001">
    <property type="protein sequence ID" value="GMA30860.1"/>
    <property type="molecule type" value="Genomic_DNA"/>
</dbReference>
<dbReference type="GO" id="GO:0070069">
    <property type="term" value="C:cytochrome complex"/>
    <property type="evidence" value="ECO:0007669"/>
    <property type="project" value="TreeGrafter"/>
</dbReference>
<evidence type="ECO:0000256" key="6">
    <source>
        <dbReference type="ARBA" id="ARBA00022692"/>
    </source>
</evidence>
<reference evidence="14" key="2">
    <citation type="submission" date="2023-02" db="EMBL/GenBank/DDBJ databases">
        <authorList>
            <person name="Sun Q."/>
            <person name="Mori K."/>
        </authorList>
    </citation>
    <scope>NUCLEOTIDE SEQUENCE</scope>
    <source>
        <strain evidence="14">NBRC 112290</strain>
    </source>
</reference>
<evidence type="ECO:0000313" key="15">
    <source>
        <dbReference type="Proteomes" id="UP001157161"/>
    </source>
</evidence>
<keyword evidence="10" id="KW-0408">Iron</keyword>
<evidence type="ECO:0000256" key="5">
    <source>
        <dbReference type="ARBA" id="ARBA00022617"/>
    </source>
</evidence>
<evidence type="ECO:0000313" key="14">
    <source>
        <dbReference type="EMBL" id="GMA30860.1"/>
    </source>
</evidence>